<sequence length="565" mass="64568">MRCTFIHGPHLRLTFCLLLLMLAFGVEAQEESCYKVDFASRAMDRFKGDSRLDTSPIDELKGRVIRKIRYMRVGVFDENDPDENNSLYLFLNKLHINTKEYVISSQLLFHEGDTLDPDVILETERLLRRRDYLTGAFIVPEQICQGAVDLVVVTRDSWSFEVEGSFSHSGGDSSSGVGISDDNILGSGTSFSIGYEQEADRTGIRYSLSTDHILSSRWSTRLAYADNSDGENVIVELERPFFSRHTPWAGGLTYNDVTEAEIIRSKGDEINGYRHENGLQQVYVGHSLYVTRNSTQRLLGGYTIEEDTFYPNDDTTELGIPEYSKASYPWLEYQYLEDHYAVYRNLNQIQRTEDVPLGITFGFRLGYGKAEPARHGDVLRYLGSYQHIFNINDEHLLQLYLGVNGRDHMDSNDQDSAIWSSKVSYNHMQSYKNRWYTSVAYDAGQDLEQHEELTVGGIVGMRGYPTSFQRGKKRFLATVERRYYSDWHWFNLVRVGAVAFVEAGKAWDGPDNEDNDMLANFGIGLRLSSSKVRVGNVVHLDIATPLVEREGIDEYQILVKAKRQF</sequence>
<dbReference type="EMBL" id="JAXAFO010000002">
    <property type="protein sequence ID" value="MDX6847996.1"/>
    <property type="molecule type" value="Genomic_DNA"/>
</dbReference>
<feature type="chain" id="PRO_5046118630" description="Bacterial surface antigen (D15) domain-containing protein" evidence="1">
    <location>
        <begin position="29"/>
        <end position="565"/>
    </location>
</feature>
<protein>
    <recommendedName>
        <fullName evidence="4">Bacterial surface antigen (D15) domain-containing protein</fullName>
    </recommendedName>
</protein>
<keyword evidence="3" id="KW-1185">Reference proteome</keyword>
<evidence type="ECO:0000313" key="2">
    <source>
        <dbReference type="EMBL" id="MDX6847996.1"/>
    </source>
</evidence>
<proteinExistence type="predicted"/>
<name>A0ABU4RSY1_9GAMM</name>
<accession>A0ABU4RSY1</accession>
<reference evidence="2 3" key="1">
    <citation type="submission" date="2023-11" db="EMBL/GenBank/DDBJ databases">
        <title>Gilvimarinus fulvus sp. nov., isolated from the surface of Kelp.</title>
        <authorList>
            <person name="Sun Y.Y."/>
            <person name="Gong Y."/>
            <person name="Du Z.J."/>
        </authorList>
    </citation>
    <scope>NUCLEOTIDE SEQUENCE [LARGE SCALE GENOMIC DNA]</scope>
    <source>
        <strain evidence="2 3">SDUM040013</strain>
    </source>
</reference>
<evidence type="ECO:0000313" key="3">
    <source>
        <dbReference type="Proteomes" id="UP001273505"/>
    </source>
</evidence>
<comment type="caution">
    <text evidence="2">The sequence shown here is derived from an EMBL/GenBank/DDBJ whole genome shotgun (WGS) entry which is preliminary data.</text>
</comment>
<keyword evidence="1" id="KW-0732">Signal</keyword>
<evidence type="ECO:0008006" key="4">
    <source>
        <dbReference type="Google" id="ProtNLM"/>
    </source>
</evidence>
<dbReference type="Proteomes" id="UP001273505">
    <property type="component" value="Unassembled WGS sequence"/>
</dbReference>
<evidence type="ECO:0000256" key="1">
    <source>
        <dbReference type="SAM" id="SignalP"/>
    </source>
</evidence>
<organism evidence="2 3">
    <name type="scientific">Gilvimarinus gilvus</name>
    <dbReference type="NCBI Taxonomy" id="3058038"/>
    <lineage>
        <taxon>Bacteria</taxon>
        <taxon>Pseudomonadati</taxon>
        <taxon>Pseudomonadota</taxon>
        <taxon>Gammaproteobacteria</taxon>
        <taxon>Cellvibrionales</taxon>
        <taxon>Cellvibrionaceae</taxon>
        <taxon>Gilvimarinus</taxon>
    </lineage>
</organism>
<feature type="signal peptide" evidence="1">
    <location>
        <begin position="1"/>
        <end position="28"/>
    </location>
</feature>
<gene>
    <name evidence="2" type="ORF">SCD92_01410</name>
</gene>
<dbReference type="Gene3D" id="2.40.160.50">
    <property type="entry name" value="membrane protein fhac: a member of the omp85/tpsb transporter family"/>
    <property type="match status" value="1"/>
</dbReference>